<dbReference type="PANTHER" id="PTHR33169:SF14">
    <property type="entry name" value="TRANSCRIPTIONAL REGULATOR RV3488"/>
    <property type="match status" value="1"/>
</dbReference>
<proteinExistence type="predicted"/>
<evidence type="ECO:0000259" key="1">
    <source>
        <dbReference type="Pfam" id="PF03551"/>
    </source>
</evidence>
<dbReference type="Proteomes" id="UP000008461">
    <property type="component" value="Chromosome"/>
</dbReference>
<reference evidence="2 3" key="1">
    <citation type="journal article" date="2011" name="Stand. Genomic Sci.">
        <title>Complete genome sequence of Haliscomenobacter hydrossis type strain (O).</title>
        <authorList>
            <consortium name="US DOE Joint Genome Institute (JGI-PGF)"/>
            <person name="Daligault H."/>
            <person name="Lapidus A."/>
            <person name="Zeytun A."/>
            <person name="Nolan M."/>
            <person name="Lucas S."/>
            <person name="Del Rio T.G."/>
            <person name="Tice H."/>
            <person name="Cheng J.F."/>
            <person name="Tapia R."/>
            <person name="Han C."/>
            <person name="Goodwin L."/>
            <person name="Pitluck S."/>
            <person name="Liolios K."/>
            <person name="Pagani I."/>
            <person name="Ivanova N."/>
            <person name="Huntemann M."/>
            <person name="Mavromatis K."/>
            <person name="Mikhailova N."/>
            <person name="Pati A."/>
            <person name="Chen A."/>
            <person name="Palaniappan K."/>
            <person name="Land M."/>
            <person name="Hauser L."/>
            <person name="Brambilla E.M."/>
            <person name="Rohde M."/>
            <person name="Verbarg S."/>
            <person name="Goker M."/>
            <person name="Bristow J."/>
            <person name="Eisen J.A."/>
            <person name="Markowitz V."/>
            <person name="Hugenholtz P."/>
            <person name="Kyrpides N.C."/>
            <person name="Klenk H.P."/>
            <person name="Woyke T."/>
        </authorList>
    </citation>
    <scope>NUCLEOTIDE SEQUENCE [LARGE SCALE GENOMIC DNA]</scope>
    <source>
        <strain evidence="3">ATCC 27775 / DSM 1100 / LMG 10767 / O</strain>
    </source>
</reference>
<gene>
    <name evidence="2" type="ordered locus">Halhy_5724</name>
</gene>
<dbReference type="RefSeq" id="WP_013768076.1">
    <property type="nucleotide sequence ID" value="NC_015510.1"/>
</dbReference>
<dbReference type="InterPro" id="IPR036390">
    <property type="entry name" value="WH_DNA-bd_sf"/>
</dbReference>
<feature type="domain" description="Transcription regulator PadR N-terminal" evidence="1">
    <location>
        <begin position="21"/>
        <end position="90"/>
    </location>
</feature>
<dbReference type="InterPro" id="IPR036388">
    <property type="entry name" value="WH-like_DNA-bd_sf"/>
</dbReference>
<evidence type="ECO:0000313" key="3">
    <source>
        <dbReference type="Proteomes" id="UP000008461"/>
    </source>
</evidence>
<dbReference type="OrthoDB" id="982587at2"/>
<dbReference type="EMBL" id="CP002691">
    <property type="protein sequence ID" value="AEE53547.1"/>
    <property type="molecule type" value="Genomic_DNA"/>
</dbReference>
<organism evidence="2 3">
    <name type="scientific">Haliscomenobacter hydrossis (strain ATCC 27775 / DSM 1100 / LMG 10767 / O)</name>
    <dbReference type="NCBI Taxonomy" id="760192"/>
    <lineage>
        <taxon>Bacteria</taxon>
        <taxon>Pseudomonadati</taxon>
        <taxon>Bacteroidota</taxon>
        <taxon>Saprospiria</taxon>
        <taxon>Saprospirales</taxon>
        <taxon>Haliscomenobacteraceae</taxon>
        <taxon>Haliscomenobacter</taxon>
    </lineage>
</organism>
<dbReference type="AlphaFoldDB" id="F4KVX2"/>
<sequence>MQRTHLGEFEELTLLFVAVMHGNAYGVSVMEEIEQQTGRSVNISAVHAALRRLEEKGYVRSEWSEATTQRGGRRKRLFDITQAGRAALEQSRDTYLKLWGQIPGFTLKTNMA</sequence>
<accession>F4KVX2</accession>
<dbReference type="PANTHER" id="PTHR33169">
    <property type="entry name" value="PADR-FAMILY TRANSCRIPTIONAL REGULATOR"/>
    <property type="match status" value="1"/>
</dbReference>
<dbReference type="InterPro" id="IPR005149">
    <property type="entry name" value="Tscrpt_reg_PadR_N"/>
</dbReference>
<dbReference type="HOGENOM" id="CLU_063440_12_0_10"/>
<dbReference type="Pfam" id="PF03551">
    <property type="entry name" value="PadR"/>
    <property type="match status" value="1"/>
</dbReference>
<dbReference type="InterPro" id="IPR052509">
    <property type="entry name" value="Metal_resp_DNA-bind_regulator"/>
</dbReference>
<dbReference type="SUPFAM" id="SSF46785">
    <property type="entry name" value="Winged helix' DNA-binding domain"/>
    <property type="match status" value="1"/>
</dbReference>
<dbReference type="STRING" id="760192.Halhy_5724"/>
<dbReference type="KEGG" id="hhy:Halhy_5724"/>
<name>F4KVX2_HALH1</name>
<evidence type="ECO:0000313" key="2">
    <source>
        <dbReference type="EMBL" id="AEE53547.1"/>
    </source>
</evidence>
<reference key="2">
    <citation type="submission" date="2011-04" db="EMBL/GenBank/DDBJ databases">
        <title>Complete sequence of chromosome of Haliscomenobacter hydrossis DSM 1100.</title>
        <authorList>
            <consortium name="US DOE Joint Genome Institute (JGI-PGF)"/>
            <person name="Lucas S."/>
            <person name="Han J."/>
            <person name="Lapidus A."/>
            <person name="Bruce D."/>
            <person name="Goodwin L."/>
            <person name="Pitluck S."/>
            <person name="Peters L."/>
            <person name="Kyrpides N."/>
            <person name="Mavromatis K."/>
            <person name="Ivanova N."/>
            <person name="Ovchinnikova G."/>
            <person name="Pagani I."/>
            <person name="Daligault H."/>
            <person name="Detter J.C."/>
            <person name="Han C."/>
            <person name="Land M."/>
            <person name="Hauser L."/>
            <person name="Markowitz V."/>
            <person name="Cheng J.-F."/>
            <person name="Hugenholtz P."/>
            <person name="Woyke T."/>
            <person name="Wu D."/>
            <person name="Verbarg S."/>
            <person name="Frueling A."/>
            <person name="Brambilla E."/>
            <person name="Klenk H.-P."/>
            <person name="Eisen J.A."/>
        </authorList>
    </citation>
    <scope>NUCLEOTIDE SEQUENCE</scope>
    <source>
        <strain>DSM 1100</strain>
    </source>
</reference>
<dbReference type="Gene3D" id="1.10.10.10">
    <property type="entry name" value="Winged helix-like DNA-binding domain superfamily/Winged helix DNA-binding domain"/>
    <property type="match status" value="1"/>
</dbReference>
<dbReference type="eggNOG" id="COG1695">
    <property type="taxonomic scope" value="Bacteria"/>
</dbReference>
<protein>
    <submittedName>
        <fullName evidence="2">Transcriptional regulator PadR family protein</fullName>
    </submittedName>
</protein>
<keyword evidence="3" id="KW-1185">Reference proteome</keyword>